<accession>A0AAU0F1L1</accession>
<evidence type="ECO:0000313" key="2">
    <source>
        <dbReference type="Proteomes" id="UP001432059"/>
    </source>
</evidence>
<gene>
    <name evidence="1" type="ORF">BPO_0553</name>
</gene>
<dbReference type="Proteomes" id="UP001432059">
    <property type="component" value="Chromosome"/>
</dbReference>
<sequence>MEGYFFRYLSFWNNHLYTIKNKQNNHFKLLFKATFHSFFGDRFWKRYYLFPFPKVSMLKKQACFLGKPTVVLRKE</sequence>
<proteinExistence type="predicted"/>
<protein>
    <submittedName>
        <fullName evidence="1">Uncharacterized protein</fullName>
    </submittedName>
</protein>
<evidence type="ECO:0000313" key="1">
    <source>
        <dbReference type="EMBL" id="WOC51200.1"/>
    </source>
</evidence>
<dbReference type="KEGG" id="bpor:BPO_0553"/>
<dbReference type="EMBL" id="CP136426">
    <property type="protein sequence ID" value="WOC51200.1"/>
    <property type="molecule type" value="Genomic_DNA"/>
</dbReference>
<name>A0AAU0F1L1_9FLAO</name>
<reference evidence="1" key="1">
    <citation type="submission" date="2023-10" db="EMBL/GenBank/DDBJ databases">
        <title>Characterization and whole genome sequencing of a novel strain of Bergeyella porcorum QD2021 isolated from pig.</title>
        <authorList>
            <person name="Liu G."/>
            <person name="Chen C."/>
            <person name="Han X."/>
        </authorList>
    </citation>
    <scope>NUCLEOTIDE SEQUENCE</scope>
    <source>
        <strain evidence="1">QD2021</strain>
    </source>
</reference>
<keyword evidence="2" id="KW-1185">Reference proteome</keyword>
<dbReference type="AlphaFoldDB" id="A0AAU0F1L1"/>
<organism evidence="1 2">
    <name type="scientific">Bergeyella porcorum</name>
    <dbReference type="NCBI Taxonomy" id="1735111"/>
    <lineage>
        <taxon>Bacteria</taxon>
        <taxon>Pseudomonadati</taxon>
        <taxon>Bacteroidota</taxon>
        <taxon>Flavobacteriia</taxon>
        <taxon>Flavobacteriales</taxon>
        <taxon>Weeksellaceae</taxon>
        <taxon>Bergeyella</taxon>
    </lineage>
</organism>